<dbReference type="InterPro" id="IPR028889">
    <property type="entry name" value="USP"/>
</dbReference>
<comment type="caution">
    <text evidence="9">The sequence shown here is derived from an EMBL/GenBank/DDBJ whole genome shotgun (WGS) entry which is preliminary data.</text>
</comment>
<evidence type="ECO:0000313" key="9">
    <source>
        <dbReference type="EMBL" id="CAF1473346.1"/>
    </source>
</evidence>
<comment type="catalytic activity">
    <reaction evidence="1">
        <text>Thiol-dependent hydrolysis of ester, thioester, amide, peptide and isopeptide bonds formed by the C-terminal Gly of ubiquitin (a 76-residue protein attached to proteins as an intracellular targeting signal).</text>
        <dbReference type="EC" id="3.4.19.12"/>
    </reaction>
</comment>
<dbReference type="Gene3D" id="3.90.176.10">
    <property type="entry name" value="Toxin ADP-ribosyltransferase, Chain A, domain 1"/>
    <property type="match status" value="1"/>
</dbReference>
<dbReference type="AlphaFoldDB" id="A0A815R6R1"/>
<feature type="non-terminal residue" evidence="9">
    <location>
        <position position="1053"/>
    </location>
</feature>
<dbReference type="InterPro" id="IPR018200">
    <property type="entry name" value="USP_CS"/>
</dbReference>
<dbReference type="CDD" id="cd02257">
    <property type="entry name" value="Peptidase_C19"/>
    <property type="match status" value="1"/>
</dbReference>
<evidence type="ECO:0000313" key="10">
    <source>
        <dbReference type="Proteomes" id="UP000663828"/>
    </source>
</evidence>
<dbReference type="Pfam" id="PF01129">
    <property type="entry name" value="ART"/>
    <property type="match status" value="1"/>
</dbReference>
<comment type="catalytic activity">
    <reaction evidence="6 7">
        <text>L-arginyl-[protein] + NAD(+) = N(omega)-(ADP-D-ribosyl)-L-arginyl-[protein] + nicotinamide + H(+)</text>
        <dbReference type="Rhea" id="RHEA:19149"/>
        <dbReference type="Rhea" id="RHEA-COMP:10532"/>
        <dbReference type="Rhea" id="RHEA-COMP:15087"/>
        <dbReference type="ChEBI" id="CHEBI:15378"/>
        <dbReference type="ChEBI" id="CHEBI:17154"/>
        <dbReference type="ChEBI" id="CHEBI:29965"/>
        <dbReference type="ChEBI" id="CHEBI:57540"/>
        <dbReference type="ChEBI" id="CHEBI:142554"/>
        <dbReference type="EC" id="2.4.2.31"/>
    </reaction>
</comment>
<reference evidence="9" key="1">
    <citation type="submission" date="2021-02" db="EMBL/GenBank/DDBJ databases">
        <authorList>
            <person name="Nowell W R."/>
        </authorList>
    </citation>
    <scope>NUCLEOTIDE SEQUENCE</scope>
</reference>
<dbReference type="InterPro" id="IPR038765">
    <property type="entry name" value="Papain-like_cys_pep_sf"/>
</dbReference>
<dbReference type="GO" id="GO:0016579">
    <property type="term" value="P:protein deubiquitination"/>
    <property type="evidence" value="ECO:0007669"/>
    <property type="project" value="InterPro"/>
</dbReference>
<evidence type="ECO:0000256" key="2">
    <source>
        <dbReference type="ARBA" id="ARBA00009558"/>
    </source>
</evidence>
<evidence type="ECO:0000256" key="7">
    <source>
        <dbReference type="RuleBase" id="RU361228"/>
    </source>
</evidence>
<evidence type="ECO:0000256" key="4">
    <source>
        <dbReference type="ARBA" id="ARBA00022679"/>
    </source>
</evidence>
<keyword evidence="7" id="KW-0521">NADP</keyword>
<dbReference type="PROSITE" id="PS50235">
    <property type="entry name" value="USP_3"/>
    <property type="match status" value="1"/>
</dbReference>
<dbReference type="GO" id="GO:0004843">
    <property type="term" value="F:cysteine-type deubiquitinase activity"/>
    <property type="evidence" value="ECO:0007669"/>
    <property type="project" value="UniProtKB-EC"/>
</dbReference>
<comment type="similarity">
    <text evidence="2 7">Belongs to the Arg-specific ADP-ribosyltransferase family.</text>
</comment>
<dbReference type="InterPro" id="IPR000768">
    <property type="entry name" value="ART"/>
</dbReference>
<accession>A0A815R6R1</accession>
<feature type="domain" description="USP" evidence="8">
    <location>
        <begin position="410"/>
        <end position="706"/>
    </location>
</feature>
<dbReference type="GO" id="GO:0016779">
    <property type="term" value="F:nucleotidyltransferase activity"/>
    <property type="evidence" value="ECO:0007669"/>
    <property type="project" value="UniProtKB-KW"/>
</dbReference>
<sequence>MVGSKFSHPFPPECKPQDLYKVVAEKLYPNLKVESEPGCDNRIVFPFRLLMAGKTIPFNDSTDEDKSRFEEMKKQMNPRTVILVGEKLSGGNDRQLFGMDAFAAKFFTALRSELYKLPTSSGVQCLVCHGTKDCVQFICPKGGCRNNVCKICLPEHFAQKGYILPCCICKKVIELDSFIPGDSFKTEYDHFEDLIEQQRNIDFQICKCGKFFLNTTMYSRQQCPYCKRWMCFFCNFDWDSATMSNQKYSCSSSCTYQQYLAFELVSMSSQPNVKLPSARCCPKCSTHGIYRIIMSQRGIEKQRTRPSRSQSYDNRCRTVSDGRTISKTGLLATGSQNSATVSDKKVDNTSKQLLRSISIEQYRCTNEKNASGRFLLTNESASLKRKMHDRESSKLVAEHPPALQVVPQICGLPNLSNSCYMNSALQCLNVVPPFALFFRTLPIQSREDNLISSYARLVQTMWSGQCSYDTVVELKRAICRYAPQFIGYAQHDAHEFLIALLDALQDEMTKKFAADVSASSIIKKLFNVETISQVTCEACGKTGEGTESMKFLSLPLPDKSTVPITLSNLLDLSEKKEKLDGQIYCDSCEQIAGGYQKTSLGSLSPIIIVQLKRFPFDGTHRKVMTTVDYPLNDFDFYRGNQRKREDLYDLLAISMHAGSLASGHYTTCVRHITSNEWYYVSDDHYERITDLQIIDSNPKAVSLIMGCAPSTNDHNNVSHPSNTDTPTRMNPRLFMSSGENDSKQYSKNFYQNVASFNQNGLITLEQACKGLQVNGLQQLVQKAKKNATHPKQGLTQDEHAAIFLYTQDSPFYQQLNESLRQNDERALTAWYGYLQLFLNALHKLPMYHGTVWRGIPHNLKMQYKKDDERVWWGFSSNGNGTLFSIEVLSGRLVSEFSEFSSEDEILLLPGTRFRVVSSMTRDDGLNIIHMKEIESLASDQFVPSQQTYQQSSAILIPNYANYQTNPVHSPTPHNQNGTQSSASDSTYIVQIQLATNISSDSEKAQVLKKILTNQQLSDKVIVAIAECAATMYSDKDRCEVLQIIAKRPNLTVA</sequence>
<evidence type="ECO:0000256" key="6">
    <source>
        <dbReference type="ARBA" id="ARBA00047597"/>
    </source>
</evidence>
<keyword evidence="5" id="KW-0548">Nucleotidyltransferase</keyword>
<dbReference type="Gene3D" id="3.90.70.10">
    <property type="entry name" value="Cysteine proteinases"/>
    <property type="match status" value="1"/>
</dbReference>
<dbReference type="PROSITE" id="PS00973">
    <property type="entry name" value="USP_2"/>
    <property type="match status" value="1"/>
</dbReference>
<protein>
    <recommendedName>
        <fullName evidence="7">NAD(P)(+)--arginine ADP-ribosyltransferase</fullName>
        <ecNumber evidence="7">2.4.2.31</ecNumber>
    </recommendedName>
    <alternativeName>
        <fullName evidence="7">Mono(ADP-ribosyl)transferase</fullName>
    </alternativeName>
</protein>
<organism evidence="9 10">
    <name type="scientific">Adineta ricciae</name>
    <name type="common">Rotifer</name>
    <dbReference type="NCBI Taxonomy" id="249248"/>
    <lineage>
        <taxon>Eukaryota</taxon>
        <taxon>Metazoa</taxon>
        <taxon>Spiralia</taxon>
        <taxon>Gnathifera</taxon>
        <taxon>Rotifera</taxon>
        <taxon>Eurotatoria</taxon>
        <taxon>Bdelloidea</taxon>
        <taxon>Adinetida</taxon>
        <taxon>Adinetidae</taxon>
        <taxon>Adineta</taxon>
    </lineage>
</organism>
<gene>
    <name evidence="9" type="ORF">XAT740_LOCUS38114</name>
</gene>
<dbReference type="Proteomes" id="UP000663828">
    <property type="component" value="Unassembled WGS sequence"/>
</dbReference>
<evidence type="ECO:0000256" key="3">
    <source>
        <dbReference type="ARBA" id="ARBA00022676"/>
    </source>
</evidence>
<dbReference type="InterPro" id="IPR050185">
    <property type="entry name" value="Ub_carboxyl-term_hydrolase"/>
</dbReference>
<keyword evidence="3 7" id="KW-0328">Glycosyltransferase</keyword>
<dbReference type="GO" id="GO:0106274">
    <property type="term" value="F:NAD+-protein-arginine ADP-ribosyltransferase activity"/>
    <property type="evidence" value="ECO:0007669"/>
    <property type="project" value="UniProtKB-EC"/>
</dbReference>
<proteinExistence type="inferred from homology"/>
<dbReference type="PROSITE" id="PS51996">
    <property type="entry name" value="TR_MART"/>
    <property type="match status" value="1"/>
</dbReference>
<dbReference type="SUPFAM" id="SSF54001">
    <property type="entry name" value="Cysteine proteinases"/>
    <property type="match status" value="1"/>
</dbReference>
<dbReference type="Pfam" id="PF00443">
    <property type="entry name" value="UCH"/>
    <property type="match status" value="1"/>
</dbReference>
<evidence type="ECO:0000256" key="1">
    <source>
        <dbReference type="ARBA" id="ARBA00000707"/>
    </source>
</evidence>
<keyword evidence="10" id="KW-1185">Reference proteome</keyword>
<dbReference type="SUPFAM" id="SSF56399">
    <property type="entry name" value="ADP-ribosylation"/>
    <property type="match status" value="1"/>
</dbReference>
<dbReference type="EC" id="2.4.2.31" evidence="7"/>
<dbReference type="PANTHER" id="PTHR21646">
    <property type="entry name" value="UBIQUITIN CARBOXYL-TERMINAL HYDROLASE"/>
    <property type="match status" value="1"/>
</dbReference>
<evidence type="ECO:0000259" key="8">
    <source>
        <dbReference type="PROSITE" id="PS50235"/>
    </source>
</evidence>
<keyword evidence="7" id="KW-0520">NAD</keyword>
<name>A0A815R6R1_ADIRI</name>
<evidence type="ECO:0000256" key="5">
    <source>
        <dbReference type="ARBA" id="ARBA00022695"/>
    </source>
</evidence>
<keyword evidence="4 7" id="KW-0808">Transferase</keyword>
<dbReference type="EMBL" id="CAJNOR010004078">
    <property type="protein sequence ID" value="CAF1473346.1"/>
    <property type="molecule type" value="Genomic_DNA"/>
</dbReference>
<dbReference type="InterPro" id="IPR001394">
    <property type="entry name" value="Peptidase_C19_UCH"/>
</dbReference>